<keyword evidence="2" id="KW-1185">Reference proteome</keyword>
<dbReference type="Proteomes" id="UP001322785">
    <property type="component" value="Chromosome"/>
</dbReference>
<evidence type="ECO:0008006" key="3">
    <source>
        <dbReference type="Google" id="ProtNLM"/>
    </source>
</evidence>
<gene>
    <name evidence="1" type="ORF">U5G49_004731</name>
</gene>
<reference evidence="1 2" key="1">
    <citation type="submission" date="2023-12" db="EMBL/GenBank/DDBJ databases">
        <authorList>
            <person name="Menendez E."/>
            <person name="Kaur S."/>
            <person name="Flores-Felix J.D."/>
            <person name="diCenzo G.C."/>
            <person name="Peix A."/>
            <person name="Velazquez E."/>
        </authorList>
    </citation>
    <scope>NUCLEOTIDE SEQUENCE [LARGE SCALE GENOMIC DNA]</scope>
    <source>
        <strain evidence="1 2">CIP 108029</strain>
    </source>
</reference>
<evidence type="ECO:0000313" key="2">
    <source>
        <dbReference type="Proteomes" id="UP001322785"/>
    </source>
</evidence>
<name>A0ABZ0ZKD7_9HYPH</name>
<dbReference type="EMBL" id="CP140635">
    <property type="protein sequence ID" value="WQN39527.1"/>
    <property type="molecule type" value="Genomic_DNA"/>
</dbReference>
<accession>A0ABZ0ZKD7</accession>
<evidence type="ECO:0000313" key="1">
    <source>
        <dbReference type="EMBL" id="WQN39527.1"/>
    </source>
</evidence>
<protein>
    <recommendedName>
        <fullName evidence="3">Rap1a immunity protein domain-containing protein</fullName>
    </recommendedName>
</protein>
<proteinExistence type="predicted"/>
<dbReference type="RefSeq" id="WP_193446395.1">
    <property type="nucleotide sequence ID" value="NZ_BSOQ01000043.1"/>
</dbReference>
<organism evidence="1 2">
    <name type="scientific">Rhizobium indigoferae</name>
    <dbReference type="NCBI Taxonomy" id="158891"/>
    <lineage>
        <taxon>Bacteria</taxon>
        <taxon>Pseudomonadati</taxon>
        <taxon>Pseudomonadota</taxon>
        <taxon>Alphaproteobacteria</taxon>
        <taxon>Hyphomicrobiales</taxon>
        <taxon>Rhizobiaceae</taxon>
        <taxon>Rhizobium/Agrobacterium group</taxon>
        <taxon>Rhizobium</taxon>
    </lineage>
</organism>
<sequence>MKNLVEMVLASICLATSFGPIAEAGFKNDYAAWKSMDPYARYNYIQGVVDQVTNSFSIGEQAWVTALRDGTVACGLALHIKADMLEGAITKHYEQFPRDWGVPPAAVLNVVMRDVCIGYINTERQKAGLDPWTSVSGPISRN</sequence>